<proteinExistence type="predicted"/>
<keyword evidence="8" id="KW-1185">Reference proteome</keyword>
<keyword evidence="4 5" id="KW-0472">Membrane</keyword>
<feature type="transmembrane region" description="Helical" evidence="5">
    <location>
        <begin position="21"/>
        <end position="39"/>
    </location>
</feature>
<reference evidence="7" key="1">
    <citation type="submission" date="2022-09" db="EMBL/GenBank/DDBJ databases">
        <title>genome sequence of Deinococcus rubellus.</title>
        <authorList>
            <person name="Srinivasan S."/>
        </authorList>
    </citation>
    <scope>NUCLEOTIDE SEQUENCE</scope>
    <source>
        <strain evidence="7">Ant6</strain>
    </source>
</reference>
<evidence type="ECO:0000313" key="7">
    <source>
        <dbReference type="EMBL" id="UWX63445.1"/>
    </source>
</evidence>
<dbReference type="SUPFAM" id="SSF144091">
    <property type="entry name" value="Rhomboid-like"/>
    <property type="match status" value="1"/>
</dbReference>
<dbReference type="GO" id="GO:0006508">
    <property type="term" value="P:proteolysis"/>
    <property type="evidence" value="ECO:0007669"/>
    <property type="project" value="UniProtKB-KW"/>
</dbReference>
<dbReference type="GO" id="GO:0008233">
    <property type="term" value="F:peptidase activity"/>
    <property type="evidence" value="ECO:0007669"/>
    <property type="project" value="UniProtKB-KW"/>
</dbReference>
<evidence type="ECO:0000313" key="8">
    <source>
        <dbReference type="Proteomes" id="UP001060261"/>
    </source>
</evidence>
<dbReference type="EMBL" id="CP104213">
    <property type="protein sequence ID" value="UWX63445.1"/>
    <property type="molecule type" value="Genomic_DNA"/>
</dbReference>
<name>A0ABY5YF24_9DEIO</name>
<feature type="domain" description="Peptidase S54 rhomboid" evidence="6">
    <location>
        <begin position="61"/>
        <end position="193"/>
    </location>
</feature>
<dbReference type="InterPro" id="IPR022764">
    <property type="entry name" value="Peptidase_S54_rhomboid_dom"/>
</dbReference>
<dbReference type="Gene3D" id="1.20.1540.10">
    <property type="entry name" value="Rhomboid-like"/>
    <property type="match status" value="1"/>
</dbReference>
<organism evidence="7 8">
    <name type="scientific">Deinococcus rubellus</name>
    <dbReference type="NCBI Taxonomy" id="1889240"/>
    <lineage>
        <taxon>Bacteria</taxon>
        <taxon>Thermotogati</taxon>
        <taxon>Deinococcota</taxon>
        <taxon>Deinococci</taxon>
        <taxon>Deinococcales</taxon>
        <taxon>Deinococcaceae</taxon>
        <taxon>Deinococcus</taxon>
    </lineage>
</organism>
<feature type="transmembrane region" description="Helical" evidence="5">
    <location>
        <begin position="74"/>
        <end position="92"/>
    </location>
</feature>
<protein>
    <submittedName>
        <fullName evidence="7">Rhomboid family intramembrane serine protease</fullName>
    </submittedName>
</protein>
<feature type="transmembrane region" description="Helical" evidence="5">
    <location>
        <begin position="124"/>
        <end position="143"/>
    </location>
</feature>
<evidence type="ECO:0000256" key="1">
    <source>
        <dbReference type="ARBA" id="ARBA00004141"/>
    </source>
</evidence>
<comment type="subcellular location">
    <subcellularLocation>
        <location evidence="1">Membrane</location>
        <topology evidence="1">Multi-pass membrane protein</topology>
    </subcellularLocation>
</comment>
<keyword evidence="7" id="KW-0378">Hydrolase</keyword>
<evidence type="ECO:0000256" key="4">
    <source>
        <dbReference type="ARBA" id="ARBA00023136"/>
    </source>
</evidence>
<dbReference type="Proteomes" id="UP001060261">
    <property type="component" value="Chromosome"/>
</dbReference>
<keyword evidence="7" id="KW-0645">Protease</keyword>
<evidence type="ECO:0000256" key="3">
    <source>
        <dbReference type="ARBA" id="ARBA00022989"/>
    </source>
</evidence>
<evidence type="ECO:0000256" key="5">
    <source>
        <dbReference type="SAM" id="Phobius"/>
    </source>
</evidence>
<keyword evidence="3 5" id="KW-1133">Transmembrane helix</keyword>
<dbReference type="PANTHER" id="PTHR43066">
    <property type="entry name" value="RHOMBOID-RELATED PROTEIN"/>
    <property type="match status" value="1"/>
</dbReference>
<feature type="transmembrane region" description="Helical" evidence="5">
    <location>
        <begin position="150"/>
        <end position="168"/>
    </location>
</feature>
<feature type="transmembrane region" description="Helical" evidence="5">
    <location>
        <begin position="99"/>
        <end position="118"/>
    </location>
</feature>
<accession>A0ABY5YF24</accession>
<evidence type="ECO:0000256" key="2">
    <source>
        <dbReference type="ARBA" id="ARBA00022692"/>
    </source>
</evidence>
<dbReference type="InterPro" id="IPR035952">
    <property type="entry name" value="Rhomboid-like_sf"/>
</dbReference>
<feature type="transmembrane region" description="Helical" evidence="5">
    <location>
        <begin position="174"/>
        <end position="193"/>
    </location>
</feature>
<gene>
    <name evidence="7" type="ORF">N0D28_11910</name>
</gene>
<keyword evidence="2 5" id="KW-0812">Transmembrane</keyword>
<evidence type="ECO:0000259" key="6">
    <source>
        <dbReference type="Pfam" id="PF01694"/>
    </source>
</evidence>
<sequence length="212" mass="22909">MTGQLAAPPEPLGLARRRARGAGLITAALLAVMWGQELTDQLVFGGRLDAYGIVPRHLDTLSHIFTAPFLHGSFTHLIGNSLPLAILAFLNALRGAARFVLATLIIMVIGGALVWLLGRGGNHLGASELVFGYFGLLLASAWHERRTGPVIAALVALLLYGGALWGVLPRDPRISWESHLFGFIAGMLAARWLSAANPKRPRRPATVERFRR</sequence>
<dbReference type="RefSeq" id="WP_260559733.1">
    <property type="nucleotide sequence ID" value="NZ_BAABEC010000172.1"/>
</dbReference>
<dbReference type="Pfam" id="PF01694">
    <property type="entry name" value="Rhomboid"/>
    <property type="match status" value="1"/>
</dbReference>